<dbReference type="Proteomes" id="UP001465755">
    <property type="component" value="Unassembled WGS sequence"/>
</dbReference>
<proteinExistence type="predicted"/>
<dbReference type="Gene3D" id="1.10.287.1130">
    <property type="entry name" value="CytochromE C oxidase copper chaperone"/>
    <property type="match status" value="1"/>
</dbReference>
<feature type="region of interest" description="Disordered" evidence="1">
    <location>
        <begin position="60"/>
        <end position="79"/>
    </location>
</feature>
<evidence type="ECO:0008006" key="4">
    <source>
        <dbReference type="Google" id="ProtNLM"/>
    </source>
</evidence>
<dbReference type="AlphaFoldDB" id="A0AAW1PBS9"/>
<evidence type="ECO:0000313" key="2">
    <source>
        <dbReference type="EMBL" id="KAK9806062.1"/>
    </source>
</evidence>
<name>A0AAW1PBS9_9CHLO</name>
<organism evidence="2 3">
    <name type="scientific">Symbiochloris irregularis</name>
    <dbReference type="NCBI Taxonomy" id="706552"/>
    <lineage>
        <taxon>Eukaryota</taxon>
        <taxon>Viridiplantae</taxon>
        <taxon>Chlorophyta</taxon>
        <taxon>core chlorophytes</taxon>
        <taxon>Trebouxiophyceae</taxon>
        <taxon>Trebouxiales</taxon>
        <taxon>Trebouxiaceae</taxon>
        <taxon>Symbiochloris</taxon>
    </lineage>
</organism>
<sequence length="79" mass="8502">MSTISPSTEGVEQKEFACAPEASALLNCVTGKSYNELKCLPLLKKLRTCVEKKNVVDFTLTPPQGKDSEQAAQSAPDQS</sequence>
<gene>
    <name evidence="2" type="ORF">WJX73_010594</name>
</gene>
<evidence type="ECO:0000256" key="1">
    <source>
        <dbReference type="SAM" id="MobiDB-lite"/>
    </source>
</evidence>
<protein>
    <recommendedName>
        <fullName evidence="4">Cox19-like CHCH family protein</fullName>
    </recommendedName>
</protein>
<dbReference type="PANTHER" id="PTHR37750">
    <property type="entry name" value="COX19-LIKE CHCH FAMILY PROTEIN"/>
    <property type="match status" value="1"/>
</dbReference>
<reference evidence="2 3" key="1">
    <citation type="journal article" date="2024" name="Nat. Commun.">
        <title>Phylogenomics reveals the evolutionary origins of lichenization in chlorophyte algae.</title>
        <authorList>
            <person name="Puginier C."/>
            <person name="Libourel C."/>
            <person name="Otte J."/>
            <person name="Skaloud P."/>
            <person name="Haon M."/>
            <person name="Grisel S."/>
            <person name="Petersen M."/>
            <person name="Berrin J.G."/>
            <person name="Delaux P.M."/>
            <person name="Dal Grande F."/>
            <person name="Keller J."/>
        </authorList>
    </citation>
    <scope>NUCLEOTIDE SEQUENCE [LARGE SCALE GENOMIC DNA]</scope>
    <source>
        <strain evidence="2 3">SAG 2036</strain>
    </source>
</reference>
<accession>A0AAW1PBS9</accession>
<comment type="caution">
    <text evidence="2">The sequence shown here is derived from an EMBL/GenBank/DDBJ whole genome shotgun (WGS) entry which is preliminary data.</text>
</comment>
<evidence type="ECO:0000313" key="3">
    <source>
        <dbReference type="Proteomes" id="UP001465755"/>
    </source>
</evidence>
<dbReference type="InterPro" id="IPR009069">
    <property type="entry name" value="Cys_alpha_HP_mot_SF"/>
</dbReference>
<keyword evidence="3" id="KW-1185">Reference proteome</keyword>
<dbReference type="PANTHER" id="PTHR37750:SF1">
    <property type="entry name" value="COX19-LIKE CHCH FAMILY PROTEIN"/>
    <property type="match status" value="1"/>
</dbReference>
<dbReference type="SUPFAM" id="SSF47072">
    <property type="entry name" value="Cysteine alpha-hairpin motif"/>
    <property type="match status" value="1"/>
</dbReference>
<feature type="compositionally biased region" description="Polar residues" evidence="1">
    <location>
        <begin position="70"/>
        <end position="79"/>
    </location>
</feature>
<dbReference type="EMBL" id="JALJOQ010000039">
    <property type="protein sequence ID" value="KAK9806062.1"/>
    <property type="molecule type" value="Genomic_DNA"/>
</dbReference>